<accession>A0A5D4TE30</accession>
<name>A0A5D4TE30_9BACI</name>
<evidence type="ECO:0000313" key="4">
    <source>
        <dbReference type="Proteomes" id="UP000324517"/>
    </source>
</evidence>
<reference evidence="3 4" key="1">
    <citation type="submission" date="2019-08" db="EMBL/GenBank/DDBJ databases">
        <title>Bacillus genomes from the desert of Cuatro Cienegas, Coahuila.</title>
        <authorList>
            <person name="Olmedo-Alvarez G."/>
        </authorList>
    </citation>
    <scope>NUCLEOTIDE SEQUENCE [LARGE SCALE GENOMIC DNA]</scope>
    <source>
        <strain evidence="3 4">CH98b_3T</strain>
    </source>
</reference>
<keyword evidence="1" id="KW-0677">Repeat</keyword>
<dbReference type="GO" id="GO:0005524">
    <property type="term" value="F:ATP binding"/>
    <property type="evidence" value="ECO:0007669"/>
    <property type="project" value="UniProtKB-KW"/>
</dbReference>
<sequence>MKKLVISLVKDNHKIDITQFSNTIPNSFPYEIDREHIIKNIEETFSVITNNVILIEGLNVTGKSTLLAQFARKHRSNTVSVFIGEDFWKSDIDFILSELCIQMSKICSESLKTHLENIDIEGLLKHDLVILFRKLYNDLGKQARRTGKIFYIVIDGLDKITNNIDEDSFLQYIPQGDAAGVYVLLSSLKGNDYTFEYYPMQISFFSRLETGILLQDFLTKEEIDYVYNVSDGMPGYIGEILRQLGNSIPKDEVINNLPPSFQVLLEKTWSQQDVKDKDLIRLISLITYSIEPIQFNDIPRILKISEQRLAEYIDEVSFLTLKENKVELLSAFKVFFKGKLVAEKVDIIQDLISFYETNTDPNAILYLPELYQEQKEFKSLKNLLDIENIYKIVQSTQKMSIVRKHLRILSNMAYSNKDWNSLSWSSLTESVFTQIANTPPGIENQVKALLSLNTYEEALRLAFLCVLPEDRLILLSYICRYMKQHNIEISKDILSSLEESISLIDNTVDISDELIEKLIDICSNIFSVDSSLSLKLVEQVVSRTGEHVEKDKLMDYLMLRLLLKVDKENEDIEEIKNNIGNNDLQNFIIATSDLIEEDIIEVFRKVETMNDVSAKLFYLQNWGEKNSTHNELNRVVEFALNIMTESNDYTPTIKNLREFAELLISSTDEKLTKKLIITIENILSTLIKSPMDELARLELTLFKIEFKWPEDTTIERFYSVFVGLDDVTDYDGKCLVLIHLLETHVLLLNEDKKVYTELRDQLIKEFNRLITSSADHFSVSKKIISRLTKLDKSLAYNFAMKLNTRERTNKALAVLLDAHLNNPEVDFNFFHETLEHIDDKPYKDWVFVRLLSKLVTLKTSVPLEFKSQFFGKIKVIDSVVGKTLAFGHYINLENNEKKLVSAFNELLVNLSKIDDTNQKKDLGFKLVKILSDKHKSLAQEIYKITLSNYKQNNIFDTRLSQLFSEVIELLIRMIPDVIKSEDSRFKIKHIKNMVLSIPSSYQQCTLLSSLALRCLVNGKREITLELAEKCIEIAEKSMDDIDSYNKIITEIAPLLYEYESNEFFEKVNRLNSIVFKEEAIRNTIRFIISKRPSSDLIDSKSLKQKIDYPDSVKICNLIENLDTDSNIYSMIKLLVDALIEKSSNQKYKSKLKEKQLLQIAEKIISIIENKLPDKNNIMHEGYKIASFGEISKLRDLASHRATRRWETLFPTRQQLKERALNIPNTSDKIFVLASLGTSAYFTDQNLGITFIKAAEEHLKYLNNPLDRAERYEMVAESYRETSNDKAAKFLLEQAMQFAKACSHEQGRDQIISGLIDLAHSIDPTLAQSYATSLDSTSASFLNLTERLTTLSLHSDPNKIHNYTKEETDRVLYDYFNKVLRSVCSGRGTILHEDVIGTYLNHSIGQSFPTITLGISWYIENSISRNKGLTSSDLNELFMGVFQLLELIKNVEVSMYDNTAALSTENFYKVITETNIHTFDLSEQEEAFLLIKKWIKNDTNTYLKVYDPYFNEEMLELLMHTGLDTRVFIYTAAKTNELEELPNKYKSYWSQICDNVPPETHLYIYATNNGETPLHDRFIIGENSGLKLGTSLNGFGSKFSTITFLEIDEKEKVEREFITPLLTMPPTQYKDQRLIMKIFSLN</sequence>
<comment type="caution">
    <text evidence="3">The sequence shown here is derived from an EMBL/GenBank/DDBJ whole genome shotgun (WGS) entry which is preliminary data.</text>
</comment>
<protein>
    <submittedName>
        <fullName evidence="3">ATP-binding protein</fullName>
    </submittedName>
</protein>
<evidence type="ECO:0000259" key="2">
    <source>
        <dbReference type="Pfam" id="PF24883"/>
    </source>
</evidence>
<evidence type="ECO:0000313" key="3">
    <source>
        <dbReference type="EMBL" id="TYS72406.1"/>
    </source>
</evidence>
<organism evidence="3 4">
    <name type="scientific">Sutcliffiella horikoshii</name>
    <dbReference type="NCBI Taxonomy" id="79883"/>
    <lineage>
        <taxon>Bacteria</taxon>
        <taxon>Bacillati</taxon>
        <taxon>Bacillota</taxon>
        <taxon>Bacilli</taxon>
        <taxon>Bacillales</taxon>
        <taxon>Bacillaceae</taxon>
        <taxon>Sutcliffiella</taxon>
    </lineage>
</organism>
<dbReference type="SUPFAM" id="SSF52540">
    <property type="entry name" value="P-loop containing nucleoside triphosphate hydrolases"/>
    <property type="match status" value="1"/>
</dbReference>
<gene>
    <name evidence="3" type="ORF">FZC75_10675</name>
</gene>
<dbReference type="InterPro" id="IPR027417">
    <property type="entry name" value="P-loop_NTPase"/>
</dbReference>
<proteinExistence type="predicted"/>
<dbReference type="EMBL" id="VTET01000004">
    <property type="protein sequence ID" value="TYS72406.1"/>
    <property type="molecule type" value="Genomic_DNA"/>
</dbReference>
<dbReference type="RefSeq" id="WP_187442414.1">
    <property type="nucleotide sequence ID" value="NZ_VTET01000004.1"/>
</dbReference>
<keyword evidence="3" id="KW-0067">ATP-binding</keyword>
<evidence type="ECO:0000256" key="1">
    <source>
        <dbReference type="ARBA" id="ARBA00022737"/>
    </source>
</evidence>
<dbReference type="Proteomes" id="UP000324517">
    <property type="component" value="Unassembled WGS sequence"/>
</dbReference>
<dbReference type="InterPro" id="IPR056884">
    <property type="entry name" value="NPHP3-like_N"/>
</dbReference>
<keyword evidence="3" id="KW-0547">Nucleotide-binding</keyword>
<feature type="domain" description="Nephrocystin 3-like N-terminal" evidence="2">
    <location>
        <begin position="50"/>
        <end position="184"/>
    </location>
</feature>
<dbReference type="Pfam" id="PF24883">
    <property type="entry name" value="NPHP3_N"/>
    <property type="match status" value="1"/>
</dbReference>
<dbReference type="Gene3D" id="3.40.50.300">
    <property type="entry name" value="P-loop containing nucleotide triphosphate hydrolases"/>
    <property type="match status" value="1"/>
</dbReference>